<dbReference type="SUPFAM" id="SSF52518">
    <property type="entry name" value="Thiamin diphosphate-binding fold (THDP-binding)"/>
    <property type="match status" value="1"/>
</dbReference>
<dbReference type="PANTHER" id="PTHR32154:SF20">
    <property type="entry name" value="2-OXOGLUTARATE OXIDOREDUCTASE SUBUNIT KORA"/>
    <property type="match status" value="1"/>
</dbReference>
<dbReference type="KEGG" id="aagg:ETAA8_60380"/>
<feature type="domain" description="Pyruvate/ketoisovalerate oxidoreductase catalytic" evidence="2">
    <location>
        <begin position="30"/>
        <end position="221"/>
    </location>
</feature>
<dbReference type="InterPro" id="IPR022367">
    <property type="entry name" value="2-oxoacid/accept_OxRdtase_asu"/>
</dbReference>
<name>A0A517YKX9_9BACT</name>
<dbReference type="RefSeq" id="WP_145097126.1">
    <property type="nucleotide sequence ID" value="NZ_CP036274.1"/>
</dbReference>
<gene>
    <name evidence="5" type="primary">korA</name>
    <name evidence="5" type="ORF">ETAA8_60380</name>
</gene>
<evidence type="ECO:0000256" key="1">
    <source>
        <dbReference type="ARBA" id="ARBA00023002"/>
    </source>
</evidence>
<dbReference type="AlphaFoldDB" id="A0A517YKX9"/>
<protein>
    <submittedName>
        <fullName evidence="5">2-oxoglutarate oxidoreductase subunit KorA</fullName>
        <ecNumber evidence="5">1.2.-.-</ecNumber>
    </submittedName>
</protein>
<dbReference type="Pfam" id="PF01855">
    <property type="entry name" value="POR_N"/>
    <property type="match status" value="1"/>
</dbReference>
<dbReference type="PANTHER" id="PTHR32154">
    <property type="entry name" value="PYRUVATE-FLAVODOXIN OXIDOREDUCTASE-RELATED"/>
    <property type="match status" value="1"/>
</dbReference>
<feature type="domain" description="Pyruvate flavodoxin/ferredoxin oxidoreductase pyrimidine binding" evidence="3">
    <location>
        <begin position="272"/>
        <end position="482"/>
    </location>
</feature>
<dbReference type="CDD" id="cd07034">
    <property type="entry name" value="TPP_PYR_PFOR_IOR-alpha_like"/>
    <property type="match status" value="1"/>
</dbReference>
<dbReference type="InterPro" id="IPR009014">
    <property type="entry name" value="Transketo_C/PFOR_II"/>
</dbReference>
<dbReference type="EC" id="1.2.-.-" evidence="5"/>
<keyword evidence="6" id="KW-1185">Reference proteome</keyword>
<dbReference type="InterPro" id="IPR029061">
    <property type="entry name" value="THDP-binding"/>
</dbReference>
<dbReference type="Gene3D" id="3.40.920.10">
    <property type="entry name" value="Pyruvate-ferredoxin oxidoreductase, PFOR, domain III"/>
    <property type="match status" value="1"/>
</dbReference>
<evidence type="ECO:0000259" key="2">
    <source>
        <dbReference type="Pfam" id="PF01558"/>
    </source>
</evidence>
<evidence type="ECO:0000259" key="3">
    <source>
        <dbReference type="Pfam" id="PF01855"/>
    </source>
</evidence>
<dbReference type="Pfam" id="PF17147">
    <property type="entry name" value="PFOR_II"/>
    <property type="match status" value="1"/>
</dbReference>
<dbReference type="InterPro" id="IPR019752">
    <property type="entry name" value="Pyrv/ketoisovalerate_OxRed_cat"/>
</dbReference>
<evidence type="ECO:0000259" key="4">
    <source>
        <dbReference type="Pfam" id="PF17147"/>
    </source>
</evidence>
<dbReference type="NCBIfam" id="TIGR03710">
    <property type="entry name" value="OAFO_sf"/>
    <property type="match status" value="1"/>
</dbReference>
<organism evidence="5 6">
    <name type="scientific">Anatilimnocola aggregata</name>
    <dbReference type="NCBI Taxonomy" id="2528021"/>
    <lineage>
        <taxon>Bacteria</taxon>
        <taxon>Pseudomonadati</taxon>
        <taxon>Planctomycetota</taxon>
        <taxon>Planctomycetia</taxon>
        <taxon>Pirellulales</taxon>
        <taxon>Pirellulaceae</taxon>
        <taxon>Anatilimnocola</taxon>
    </lineage>
</organism>
<proteinExistence type="predicted"/>
<sequence length="626" mass="68327">MSTTIEPVVQSHKQTTKIPSATIRFAGDSGDGMQITGDQFTRTTALLGNDIATFPDYPAEIRAPKGTLAGVSAFQVHFSSEDIFTPGDQLDALVVMNPAALKTNLSDLRKGGILICNSDGFEKKDLELAGETENPLNSQVLEDQYQLFKVPMNKIVEIALKELKAAGMSTKEIDRCKNFFALGLVYWLYGRDMDATIRFLQAKFGNKPQIIEANTKALQAGWNYGETTDAFVSNYKIDPAHLPPGKYRDINGNQAMAWGLMTAAKLSDKELFLGSYPITPASDILHELAKFKNMGVRTFQAEDEIAAITSAIGAAYGGAMAITTSSGPGIALKGEAIGLAVMLEIPLLIINIQRGGPSTGLPTKTEQADLFQAIVGRNGECPLPVIAARGPGDCFYVAQEAWRISTRFMCPVMILSDGYIANGSEPWLIPSMKDLRKIPVTHAPEQIDGSKFLPYKRDEYLSRPWAIPGTKGLMHRIGGLEKQDVTGNVNYEPDNHQHMTNTRAQKVENVALEIGPQEVEGPESGDVLVLSWGGTYGACRTAVEACQGQGLKVAHAHLRWLNPFPSNLGDVLKNYKKVLIPELNMGQLRTFIRSKYLVDAIGFNKVKGRPFAIAELIAEIKRVLPK</sequence>
<dbReference type="InterPro" id="IPR033412">
    <property type="entry name" value="PFOR_II"/>
</dbReference>
<dbReference type="InterPro" id="IPR002869">
    <property type="entry name" value="Pyrv_flavodox_OxRed_cen"/>
</dbReference>
<dbReference type="SUPFAM" id="SSF52922">
    <property type="entry name" value="TK C-terminal domain-like"/>
    <property type="match status" value="1"/>
</dbReference>
<dbReference type="Pfam" id="PF01558">
    <property type="entry name" value="POR"/>
    <property type="match status" value="1"/>
</dbReference>
<dbReference type="Proteomes" id="UP000315017">
    <property type="component" value="Chromosome"/>
</dbReference>
<dbReference type="FunFam" id="3.40.50.970:FF:000022">
    <property type="entry name" value="2-oxoglutarate ferredoxin oxidoreductase alpha subunit"/>
    <property type="match status" value="1"/>
</dbReference>
<evidence type="ECO:0000313" key="6">
    <source>
        <dbReference type="Proteomes" id="UP000315017"/>
    </source>
</evidence>
<dbReference type="Gene3D" id="3.40.50.920">
    <property type="match status" value="1"/>
</dbReference>
<evidence type="ECO:0000313" key="5">
    <source>
        <dbReference type="EMBL" id="QDU30889.1"/>
    </source>
</evidence>
<dbReference type="Gene3D" id="3.40.50.970">
    <property type="match status" value="1"/>
</dbReference>
<accession>A0A517YKX9</accession>
<dbReference type="OrthoDB" id="9794954at2"/>
<reference evidence="5 6" key="1">
    <citation type="submission" date="2019-02" db="EMBL/GenBank/DDBJ databases">
        <title>Deep-cultivation of Planctomycetes and their phenomic and genomic characterization uncovers novel biology.</title>
        <authorList>
            <person name="Wiegand S."/>
            <person name="Jogler M."/>
            <person name="Boedeker C."/>
            <person name="Pinto D."/>
            <person name="Vollmers J."/>
            <person name="Rivas-Marin E."/>
            <person name="Kohn T."/>
            <person name="Peeters S.H."/>
            <person name="Heuer A."/>
            <person name="Rast P."/>
            <person name="Oberbeckmann S."/>
            <person name="Bunk B."/>
            <person name="Jeske O."/>
            <person name="Meyerdierks A."/>
            <person name="Storesund J.E."/>
            <person name="Kallscheuer N."/>
            <person name="Luecker S."/>
            <person name="Lage O.M."/>
            <person name="Pohl T."/>
            <person name="Merkel B.J."/>
            <person name="Hornburger P."/>
            <person name="Mueller R.-W."/>
            <person name="Bruemmer F."/>
            <person name="Labrenz M."/>
            <person name="Spormann A.M."/>
            <person name="Op den Camp H."/>
            <person name="Overmann J."/>
            <person name="Amann R."/>
            <person name="Jetten M.S.M."/>
            <person name="Mascher T."/>
            <person name="Medema M.H."/>
            <person name="Devos D.P."/>
            <person name="Kaster A.-K."/>
            <person name="Ovreas L."/>
            <person name="Rohde M."/>
            <person name="Galperin M.Y."/>
            <person name="Jogler C."/>
        </authorList>
    </citation>
    <scope>NUCLEOTIDE SEQUENCE [LARGE SCALE GENOMIC DNA]</scope>
    <source>
        <strain evidence="5 6">ETA_A8</strain>
    </source>
</reference>
<dbReference type="InterPro" id="IPR050722">
    <property type="entry name" value="Pyruvate:ferred/Flavod_OxRd"/>
</dbReference>
<dbReference type="GO" id="GO:0006979">
    <property type="term" value="P:response to oxidative stress"/>
    <property type="evidence" value="ECO:0007669"/>
    <property type="project" value="TreeGrafter"/>
</dbReference>
<dbReference type="InterPro" id="IPR002880">
    <property type="entry name" value="Pyrv_Fd/Flavodoxin_OxRdtase_N"/>
</dbReference>
<dbReference type="EMBL" id="CP036274">
    <property type="protein sequence ID" value="QDU30889.1"/>
    <property type="molecule type" value="Genomic_DNA"/>
</dbReference>
<dbReference type="SUPFAM" id="SSF53323">
    <property type="entry name" value="Pyruvate-ferredoxin oxidoreductase, PFOR, domain III"/>
    <property type="match status" value="1"/>
</dbReference>
<keyword evidence="1 5" id="KW-0560">Oxidoreductase</keyword>
<dbReference type="GO" id="GO:0016903">
    <property type="term" value="F:oxidoreductase activity, acting on the aldehyde or oxo group of donors"/>
    <property type="evidence" value="ECO:0007669"/>
    <property type="project" value="InterPro"/>
</dbReference>
<feature type="domain" description="Pyruvate:ferredoxin oxidoreductase core" evidence="4">
    <location>
        <begin position="526"/>
        <end position="595"/>
    </location>
</feature>